<dbReference type="Proteomes" id="UP000255317">
    <property type="component" value="Unassembled WGS sequence"/>
</dbReference>
<name>A0A370QAJ6_9FLAO</name>
<comment type="caution">
    <text evidence="2">The sequence shown here is derived from an EMBL/GenBank/DDBJ whole genome shotgun (WGS) entry which is preliminary data.</text>
</comment>
<reference evidence="2 3" key="1">
    <citation type="submission" date="2018-07" db="EMBL/GenBank/DDBJ databases">
        <title>Genomic Encyclopedia of Type Strains, Phase IV (KMG-IV): sequencing the most valuable type-strain genomes for metagenomic binning, comparative biology and taxonomic classification.</title>
        <authorList>
            <person name="Goeker M."/>
        </authorList>
    </citation>
    <scope>NUCLEOTIDE SEQUENCE [LARGE SCALE GENOMIC DNA]</scope>
    <source>
        <strain evidence="2 3">DSM 101478</strain>
    </source>
</reference>
<sequence>MKNTKISNLKKGLLFDAIGMVTMAIPVIGPFLDILWAPYAAKKMSDMYSGEQGKIASVVVFIEEILPISDIIPTFTLMWLYTYVWQGKKDPVPQTIEVEVVE</sequence>
<evidence type="ECO:0000256" key="1">
    <source>
        <dbReference type="SAM" id="Phobius"/>
    </source>
</evidence>
<feature type="transmembrane region" description="Helical" evidence="1">
    <location>
        <begin position="12"/>
        <end position="35"/>
    </location>
</feature>
<keyword evidence="1" id="KW-0472">Membrane</keyword>
<accession>A0A370QAJ6</accession>
<evidence type="ECO:0000313" key="3">
    <source>
        <dbReference type="Proteomes" id="UP000255317"/>
    </source>
</evidence>
<keyword evidence="1" id="KW-1133">Transmembrane helix</keyword>
<feature type="transmembrane region" description="Helical" evidence="1">
    <location>
        <begin position="55"/>
        <end position="81"/>
    </location>
</feature>
<keyword evidence="1" id="KW-0812">Transmembrane</keyword>
<keyword evidence="3" id="KW-1185">Reference proteome</keyword>
<proteinExistence type="predicted"/>
<gene>
    <name evidence="2" type="ORF">C8D94_103218</name>
</gene>
<organism evidence="2 3">
    <name type="scientific">Marinirhabdus gelatinilytica</name>
    <dbReference type="NCBI Taxonomy" id="1703343"/>
    <lineage>
        <taxon>Bacteria</taxon>
        <taxon>Pseudomonadati</taxon>
        <taxon>Bacteroidota</taxon>
        <taxon>Flavobacteriia</taxon>
        <taxon>Flavobacteriales</taxon>
        <taxon>Flavobacteriaceae</taxon>
    </lineage>
</organism>
<dbReference type="RefSeq" id="WP_115123817.1">
    <property type="nucleotide sequence ID" value="NZ_QRAO01000003.1"/>
</dbReference>
<protein>
    <submittedName>
        <fullName evidence="2">Uncharacterized protein</fullName>
    </submittedName>
</protein>
<dbReference type="OrthoDB" id="1144067at2"/>
<evidence type="ECO:0000313" key="2">
    <source>
        <dbReference type="EMBL" id="RDK85393.1"/>
    </source>
</evidence>
<dbReference type="AlphaFoldDB" id="A0A370QAJ6"/>
<dbReference type="EMBL" id="QRAO01000003">
    <property type="protein sequence ID" value="RDK85393.1"/>
    <property type="molecule type" value="Genomic_DNA"/>
</dbReference>